<dbReference type="CDD" id="cd00158">
    <property type="entry name" value="RHOD"/>
    <property type="match status" value="1"/>
</dbReference>
<evidence type="ECO:0000256" key="1">
    <source>
        <dbReference type="SAM" id="SignalP"/>
    </source>
</evidence>
<feature type="domain" description="Rhodanese" evidence="2">
    <location>
        <begin position="38"/>
        <end position="128"/>
    </location>
</feature>
<comment type="caution">
    <text evidence="3">The sequence shown here is derived from an EMBL/GenBank/DDBJ whole genome shotgun (WGS) entry which is preliminary data.</text>
</comment>
<dbReference type="EMBL" id="JBHSGW010000027">
    <property type="protein sequence ID" value="MFC4740745.1"/>
    <property type="molecule type" value="Genomic_DNA"/>
</dbReference>
<keyword evidence="1" id="KW-0732">Signal</keyword>
<dbReference type="PANTHER" id="PTHR43031:SF1">
    <property type="entry name" value="PYRIDINE NUCLEOTIDE-DISULPHIDE OXIDOREDUCTASE"/>
    <property type="match status" value="1"/>
</dbReference>
<evidence type="ECO:0000259" key="2">
    <source>
        <dbReference type="PROSITE" id="PS50206"/>
    </source>
</evidence>
<dbReference type="SUPFAM" id="SSF52821">
    <property type="entry name" value="Rhodanese/Cell cycle control phosphatase"/>
    <property type="match status" value="1"/>
</dbReference>
<dbReference type="SMART" id="SM00450">
    <property type="entry name" value="RHOD"/>
    <property type="match status" value="1"/>
</dbReference>
<reference evidence="4" key="1">
    <citation type="journal article" date="2019" name="Int. J. Syst. Evol. Microbiol.">
        <title>The Global Catalogue of Microorganisms (GCM) 10K type strain sequencing project: providing services to taxonomists for standard genome sequencing and annotation.</title>
        <authorList>
            <consortium name="The Broad Institute Genomics Platform"/>
            <consortium name="The Broad Institute Genome Sequencing Center for Infectious Disease"/>
            <person name="Wu L."/>
            <person name="Ma J."/>
        </authorList>
    </citation>
    <scope>NUCLEOTIDE SEQUENCE [LARGE SCALE GENOMIC DNA]</scope>
    <source>
        <strain evidence="4">CCUG 50349</strain>
    </source>
</reference>
<dbReference type="RefSeq" id="WP_379742728.1">
    <property type="nucleotide sequence ID" value="NZ_JBHSGW010000027.1"/>
</dbReference>
<accession>A0ABV9P8I5</accession>
<gene>
    <name evidence="3" type="ORF">ACFO3U_12150</name>
</gene>
<sequence>MKNLMFSLGVLLLVACSCAKQQEGISVVDSNKFEEQMKEPTSQIVDVRTSEEYTEGHIANAVNMDVTSDDFESKIATLDKEKPVMVYCKAGGRSAKAAAILRDNGFKQVYDLDGGMIGWNDAKKPIEY</sequence>
<dbReference type="InterPro" id="IPR001763">
    <property type="entry name" value="Rhodanese-like_dom"/>
</dbReference>
<dbReference type="Gene3D" id="3.40.250.10">
    <property type="entry name" value="Rhodanese-like domain"/>
    <property type="match status" value="1"/>
</dbReference>
<evidence type="ECO:0000313" key="3">
    <source>
        <dbReference type="EMBL" id="MFC4740745.1"/>
    </source>
</evidence>
<protein>
    <submittedName>
        <fullName evidence="3">Rhodanese-like domain-containing protein</fullName>
    </submittedName>
</protein>
<dbReference type="Pfam" id="PF00581">
    <property type="entry name" value="Rhodanese"/>
    <property type="match status" value="1"/>
</dbReference>
<dbReference type="PROSITE" id="PS50206">
    <property type="entry name" value="RHODANESE_3"/>
    <property type="match status" value="1"/>
</dbReference>
<dbReference type="PROSITE" id="PS51257">
    <property type="entry name" value="PROKAR_LIPOPROTEIN"/>
    <property type="match status" value="1"/>
</dbReference>
<dbReference type="InterPro" id="IPR050229">
    <property type="entry name" value="GlpE_sulfurtransferase"/>
</dbReference>
<feature type="chain" id="PRO_5046556700" evidence="1">
    <location>
        <begin position="22"/>
        <end position="128"/>
    </location>
</feature>
<name>A0ABV9P8I5_9FLAO</name>
<dbReference type="Proteomes" id="UP001595885">
    <property type="component" value="Unassembled WGS sequence"/>
</dbReference>
<feature type="signal peptide" evidence="1">
    <location>
        <begin position="1"/>
        <end position="21"/>
    </location>
</feature>
<dbReference type="PANTHER" id="PTHR43031">
    <property type="entry name" value="FAD-DEPENDENT OXIDOREDUCTASE"/>
    <property type="match status" value="1"/>
</dbReference>
<proteinExistence type="predicted"/>
<dbReference type="InterPro" id="IPR036873">
    <property type="entry name" value="Rhodanese-like_dom_sf"/>
</dbReference>
<evidence type="ECO:0000313" key="4">
    <source>
        <dbReference type="Proteomes" id="UP001595885"/>
    </source>
</evidence>
<keyword evidence="4" id="KW-1185">Reference proteome</keyword>
<organism evidence="3 4">
    <name type="scientific">Flavobacterium ponti</name>
    <dbReference type="NCBI Taxonomy" id="665133"/>
    <lineage>
        <taxon>Bacteria</taxon>
        <taxon>Pseudomonadati</taxon>
        <taxon>Bacteroidota</taxon>
        <taxon>Flavobacteriia</taxon>
        <taxon>Flavobacteriales</taxon>
        <taxon>Flavobacteriaceae</taxon>
        <taxon>Flavobacterium</taxon>
    </lineage>
</organism>